<reference evidence="4 5" key="1">
    <citation type="submission" date="2019-12" db="EMBL/GenBank/DDBJ databases">
        <title>Sporaefaciens musculi gen. nov., sp. nov., a novel bacterium isolated from the caecum of an obese mouse.</title>
        <authorList>
            <person name="Rasmussen T.S."/>
            <person name="Streidl T."/>
            <person name="Hitch T.C.A."/>
            <person name="Wortmann E."/>
            <person name="Deptula P."/>
            <person name="Hansen M."/>
            <person name="Nielsen D.S."/>
            <person name="Clavel T."/>
            <person name="Vogensen F.K."/>
        </authorList>
    </citation>
    <scope>NUCLEOTIDE SEQUENCE [LARGE SCALE GENOMIC DNA]</scope>
    <source>
        <strain evidence="4 5">WCA-9-b2</strain>
    </source>
</reference>
<proteinExistence type="predicted"/>
<dbReference type="Gene3D" id="3.90.1750.20">
    <property type="entry name" value="Putative Large Serine Recombinase, Chain B, Domain 2"/>
    <property type="match status" value="1"/>
</dbReference>
<dbReference type="InterPro" id="IPR025827">
    <property type="entry name" value="Zn_ribbon_recom_dom"/>
</dbReference>
<comment type="caution">
    <text evidence="4">The sequence shown here is derived from an EMBL/GenBank/DDBJ whole genome shotgun (WGS) entry which is preliminary data.</text>
</comment>
<keyword evidence="5" id="KW-1185">Reference proteome</keyword>
<organism evidence="4 5">
    <name type="scientific">Sporofaciens musculi</name>
    <dbReference type="NCBI Taxonomy" id="2681861"/>
    <lineage>
        <taxon>Bacteria</taxon>
        <taxon>Bacillati</taxon>
        <taxon>Bacillota</taxon>
        <taxon>Clostridia</taxon>
        <taxon>Lachnospirales</taxon>
        <taxon>Lachnospiraceae</taxon>
        <taxon>Sporofaciens</taxon>
    </lineage>
</organism>
<dbReference type="PANTHER" id="PTHR30461">
    <property type="entry name" value="DNA-INVERTASE FROM LAMBDOID PROPHAGE"/>
    <property type="match status" value="1"/>
</dbReference>
<dbReference type="SMART" id="SM00857">
    <property type="entry name" value="Resolvase"/>
    <property type="match status" value="1"/>
</dbReference>
<evidence type="ECO:0000256" key="1">
    <source>
        <dbReference type="SAM" id="Coils"/>
    </source>
</evidence>
<evidence type="ECO:0000313" key="5">
    <source>
        <dbReference type="Proteomes" id="UP000460412"/>
    </source>
</evidence>
<feature type="domain" description="Recombinase" evidence="3">
    <location>
        <begin position="172"/>
        <end position="320"/>
    </location>
</feature>
<gene>
    <name evidence="4" type="ORF">GN277_10285</name>
</gene>
<dbReference type="PROSITE" id="PS51736">
    <property type="entry name" value="RECOMBINASES_3"/>
    <property type="match status" value="1"/>
</dbReference>
<dbReference type="Pfam" id="PF13408">
    <property type="entry name" value="Zn_ribbon_recom"/>
    <property type="match status" value="1"/>
</dbReference>
<dbReference type="InterPro" id="IPR050639">
    <property type="entry name" value="SSR_resolvase"/>
</dbReference>
<evidence type="ECO:0000313" key="4">
    <source>
        <dbReference type="EMBL" id="MXP75755.1"/>
    </source>
</evidence>
<feature type="domain" description="Resolvase/invertase-type recombinase catalytic" evidence="2">
    <location>
        <begin position="2"/>
        <end position="151"/>
    </location>
</feature>
<dbReference type="CDD" id="cd03768">
    <property type="entry name" value="SR_ResInv"/>
    <property type="match status" value="1"/>
</dbReference>
<evidence type="ECO:0000259" key="3">
    <source>
        <dbReference type="PROSITE" id="PS51737"/>
    </source>
</evidence>
<protein>
    <submittedName>
        <fullName evidence="4">Recombinase family protein</fullName>
    </submittedName>
</protein>
<dbReference type="GO" id="GO:0003677">
    <property type="term" value="F:DNA binding"/>
    <property type="evidence" value="ECO:0007669"/>
    <property type="project" value="InterPro"/>
</dbReference>
<dbReference type="Pfam" id="PF07508">
    <property type="entry name" value="Recombinase"/>
    <property type="match status" value="1"/>
</dbReference>
<keyword evidence="1" id="KW-0175">Coiled coil</keyword>
<dbReference type="GO" id="GO:0000150">
    <property type="term" value="F:DNA strand exchange activity"/>
    <property type="evidence" value="ECO:0007669"/>
    <property type="project" value="InterPro"/>
</dbReference>
<dbReference type="Proteomes" id="UP000460412">
    <property type="component" value="Unassembled WGS sequence"/>
</dbReference>
<dbReference type="EMBL" id="WUQX01000001">
    <property type="protein sequence ID" value="MXP75755.1"/>
    <property type="molecule type" value="Genomic_DNA"/>
</dbReference>
<dbReference type="InterPro" id="IPR006119">
    <property type="entry name" value="Resolv_N"/>
</dbReference>
<dbReference type="Gene3D" id="3.40.50.1390">
    <property type="entry name" value="Resolvase, N-terminal catalytic domain"/>
    <property type="match status" value="1"/>
</dbReference>
<dbReference type="InterPro" id="IPR036162">
    <property type="entry name" value="Resolvase-like_N_sf"/>
</dbReference>
<dbReference type="InterPro" id="IPR011109">
    <property type="entry name" value="DNA_bind_recombinase_dom"/>
</dbReference>
<dbReference type="PANTHER" id="PTHR30461:SF23">
    <property type="entry name" value="DNA RECOMBINASE-RELATED"/>
    <property type="match status" value="1"/>
</dbReference>
<dbReference type="RefSeq" id="WP_159750956.1">
    <property type="nucleotide sequence ID" value="NZ_WUQX01000001.1"/>
</dbReference>
<feature type="coiled-coil region" evidence="1">
    <location>
        <begin position="460"/>
        <end position="487"/>
    </location>
</feature>
<dbReference type="SUPFAM" id="SSF53041">
    <property type="entry name" value="Resolvase-like"/>
    <property type="match status" value="1"/>
</dbReference>
<sequence length="546" mass="62980">MKIFIYSRKSKWTGRGESVENQLTMCREYIQYNLEGADKAEIVEYEDEGYSGKNTNRPQFQKMMSDIKQGGCNYLVCYKLDRLGRNIADLANLIETLNKLNVSFVSIKERFDTSTPIGKAMIYFAGVLAQMEREQIAERVRDNMIMLARKGRWLGGNTPLGFRAEAEEKISINGKNKKSFRLVMDEEEIKVVQFIFQEYLEKQSLVGIVKYFLSHDIMTKRGYEYSTTAVKDILTNPVYCIADKEAYDYFWNLGCQVCLEEEEADGKYGLISYAKTSSSQYKNKDNAPEKWVIALGRHRGIVLGKDFVKIQKVLKYNSSKGDRWHKPQNQVALLSGLLYCSCGHYMRPKNYSSKQLTEDGERKFSYLCTYKDKTNGKKCSTANVQGNTLDRLVCEEILRYADENSSVYQMLEEMKEKIINTKEDKVNAADILDWEIQKRKKEVKNLITALAKSEGNEAFISQIEQEITRLNDECAALEKEKGEALEEGCLVQGNRQQLDVLIHQLQSFQKLFDSLTVIEKREYLRMILDKVVWDGEQAHIFICGSH</sequence>
<accession>A0A7X3MGB8</accession>
<evidence type="ECO:0000259" key="2">
    <source>
        <dbReference type="PROSITE" id="PS51736"/>
    </source>
</evidence>
<dbReference type="PROSITE" id="PS51737">
    <property type="entry name" value="RECOMBINASE_DNA_BIND"/>
    <property type="match status" value="1"/>
</dbReference>
<dbReference type="Pfam" id="PF00239">
    <property type="entry name" value="Resolvase"/>
    <property type="match status" value="1"/>
</dbReference>
<dbReference type="AlphaFoldDB" id="A0A7X3MGB8"/>
<name>A0A7X3MGB8_9FIRM</name>
<dbReference type="InterPro" id="IPR038109">
    <property type="entry name" value="DNA_bind_recomb_sf"/>
</dbReference>